<feature type="compositionally biased region" description="Polar residues" evidence="5">
    <location>
        <begin position="187"/>
        <end position="207"/>
    </location>
</feature>
<dbReference type="EMBL" id="JAXCLX010000001">
    <property type="protein sequence ID" value="MDY0871725.1"/>
    <property type="molecule type" value="Genomic_DNA"/>
</dbReference>
<dbReference type="PANTHER" id="PTHR36926">
    <property type="entry name" value="COLICIN V PRODUCTION PROTEIN"/>
    <property type="match status" value="1"/>
</dbReference>
<evidence type="ECO:0000256" key="4">
    <source>
        <dbReference type="ARBA" id="ARBA00023136"/>
    </source>
</evidence>
<dbReference type="InterPro" id="IPR003825">
    <property type="entry name" value="Colicin-V_CvpA"/>
</dbReference>
<feature type="region of interest" description="Disordered" evidence="5">
    <location>
        <begin position="187"/>
        <end position="240"/>
    </location>
</feature>
<dbReference type="InterPro" id="IPR052719">
    <property type="entry name" value="CvpA-like"/>
</dbReference>
<dbReference type="PANTHER" id="PTHR36926:SF1">
    <property type="entry name" value="COLICIN V PRODUCTION PROTEIN"/>
    <property type="match status" value="1"/>
</dbReference>
<sequence length="240" mass="25188">MNFLDLIILGVIGLSTLLAFSRGFIKELLSILGWIGAVIATVAFFTPARAVVRQYIAEPLLADIAAGIGIFVVTLVLCGMLNHWISAQVRGNGLGALDRSLGLVFGLVRGSVVVCAAYILMVWALPNPTERPDMVNEARFLPVVERGAAFMLKLLPDDILKTGEDAINRSLDAVEQGQALGNALQTIAPNGASNSTNAQGTEPSSTNGGAGAQEPGGQDAGSGYKDAERNDLNRLIQGSE</sequence>
<evidence type="ECO:0000256" key="6">
    <source>
        <dbReference type="SAM" id="Phobius"/>
    </source>
</evidence>
<evidence type="ECO:0000313" key="8">
    <source>
        <dbReference type="Proteomes" id="UP001271769"/>
    </source>
</evidence>
<gene>
    <name evidence="7" type="ORF">SMD31_07315</name>
</gene>
<evidence type="ECO:0000256" key="5">
    <source>
        <dbReference type="SAM" id="MobiDB-lite"/>
    </source>
</evidence>
<reference evidence="7 8" key="1">
    <citation type="journal article" date="2013" name="Antonie Van Leeuwenhoek">
        <title>Dongia rigui sp. nov., isolated from freshwater of a large wetland in Korea.</title>
        <authorList>
            <person name="Baik K.S."/>
            <person name="Hwang Y.M."/>
            <person name="Choi J.S."/>
            <person name="Kwon J."/>
            <person name="Seong C.N."/>
        </authorList>
    </citation>
    <scope>NUCLEOTIDE SEQUENCE [LARGE SCALE GENOMIC DNA]</scope>
    <source>
        <strain evidence="7 8">04SU4-P</strain>
    </source>
</reference>
<dbReference type="Proteomes" id="UP001271769">
    <property type="component" value="Unassembled WGS sequence"/>
</dbReference>
<keyword evidence="8" id="KW-1185">Reference proteome</keyword>
<comment type="caution">
    <text evidence="7">The sequence shown here is derived from an EMBL/GenBank/DDBJ whole genome shotgun (WGS) entry which is preliminary data.</text>
</comment>
<keyword evidence="3 6" id="KW-1133">Transmembrane helix</keyword>
<protein>
    <submittedName>
        <fullName evidence="7">CvpA family protein</fullName>
    </submittedName>
</protein>
<comment type="subcellular location">
    <subcellularLocation>
        <location evidence="1">Membrane</location>
        <topology evidence="1">Multi-pass membrane protein</topology>
    </subcellularLocation>
</comment>
<name>A0ABU5DWQ0_9PROT</name>
<feature type="transmembrane region" description="Helical" evidence="6">
    <location>
        <begin position="64"/>
        <end position="85"/>
    </location>
</feature>
<dbReference type="RefSeq" id="WP_320500152.1">
    <property type="nucleotide sequence ID" value="NZ_JAXCLX010000001.1"/>
</dbReference>
<evidence type="ECO:0000256" key="2">
    <source>
        <dbReference type="ARBA" id="ARBA00022692"/>
    </source>
</evidence>
<feature type="transmembrane region" description="Helical" evidence="6">
    <location>
        <begin position="105"/>
        <end position="125"/>
    </location>
</feature>
<keyword evidence="2 6" id="KW-0812">Transmembrane</keyword>
<evidence type="ECO:0000256" key="1">
    <source>
        <dbReference type="ARBA" id="ARBA00004141"/>
    </source>
</evidence>
<feature type="transmembrane region" description="Helical" evidence="6">
    <location>
        <begin position="31"/>
        <end position="52"/>
    </location>
</feature>
<dbReference type="Pfam" id="PF02674">
    <property type="entry name" value="Colicin_V"/>
    <property type="match status" value="1"/>
</dbReference>
<keyword evidence="4 6" id="KW-0472">Membrane</keyword>
<proteinExistence type="predicted"/>
<evidence type="ECO:0000313" key="7">
    <source>
        <dbReference type="EMBL" id="MDY0871725.1"/>
    </source>
</evidence>
<evidence type="ECO:0000256" key="3">
    <source>
        <dbReference type="ARBA" id="ARBA00022989"/>
    </source>
</evidence>
<accession>A0ABU5DWQ0</accession>
<organism evidence="7 8">
    <name type="scientific">Dongia rigui</name>
    <dbReference type="NCBI Taxonomy" id="940149"/>
    <lineage>
        <taxon>Bacteria</taxon>
        <taxon>Pseudomonadati</taxon>
        <taxon>Pseudomonadota</taxon>
        <taxon>Alphaproteobacteria</taxon>
        <taxon>Rhodospirillales</taxon>
        <taxon>Dongiaceae</taxon>
        <taxon>Dongia</taxon>
    </lineage>
</organism>